<comment type="similarity">
    <text evidence="1">Belongs to the Skp family.</text>
</comment>
<evidence type="ECO:0000313" key="4">
    <source>
        <dbReference type="EMBL" id="GJM53944.1"/>
    </source>
</evidence>
<evidence type="ECO:0000313" key="5">
    <source>
        <dbReference type="Proteomes" id="UP001207736"/>
    </source>
</evidence>
<evidence type="ECO:0000256" key="1">
    <source>
        <dbReference type="ARBA" id="ARBA00009091"/>
    </source>
</evidence>
<dbReference type="Proteomes" id="UP001207736">
    <property type="component" value="Unassembled WGS sequence"/>
</dbReference>
<reference evidence="3 6" key="1">
    <citation type="submission" date="2021-11" db="EMBL/GenBank/DDBJ databases">
        <title>Draft genome sequence of Capnocytophaga sp. strain KC07075 isolated from cat oral cavity.</title>
        <authorList>
            <person name="Suzuki M."/>
            <person name="Imaoka K."/>
            <person name="Kimura M."/>
            <person name="Morikawa S."/>
            <person name="Maeda K."/>
        </authorList>
    </citation>
    <scope>NUCLEOTIDE SEQUENCE</scope>
    <source>
        <strain evidence="3">KC07075</strain>
        <strain evidence="4 6">KC07079</strain>
    </source>
</reference>
<dbReference type="AlphaFoldDB" id="A0AAV5AV15"/>
<dbReference type="GO" id="GO:0005829">
    <property type="term" value="C:cytosol"/>
    <property type="evidence" value="ECO:0007669"/>
    <property type="project" value="TreeGrafter"/>
</dbReference>
<dbReference type="InterPro" id="IPR005632">
    <property type="entry name" value="Chaperone_Skp"/>
</dbReference>
<dbReference type="PANTHER" id="PTHR35089">
    <property type="entry name" value="CHAPERONE PROTEIN SKP"/>
    <property type="match status" value="1"/>
</dbReference>
<evidence type="ECO:0000313" key="3">
    <source>
        <dbReference type="EMBL" id="GJM50449.1"/>
    </source>
</evidence>
<evidence type="ECO:0000313" key="6">
    <source>
        <dbReference type="Proteomes" id="UP001208692"/>
    </source>
</evidence>
<comment type="caution">
    <text evidence="3">The sequence shown here is derived from an EMBL/GenBank/DDBJ whole genome shotgun (WGS) entry which is preliminary data.</text>
</comment>
<dbReference type="GO" id="GO:0050821">
    <property type="term" value="P:protein stabilization"/>
    <property type="evidence" value="ECO:0007669"/>
    <property type="project" value="TreeGrafter"/>
</dbReference>
<name>A0AAV5AV15_9FLAO</name>
<keyword evidence="6" id="KW-1185">Reference proteome</keyword>
<proteinExistence type="inferred from homology"/>
<dbReference type="SUPFAM" id="SSF111384">
    <property type="entry name" value="OmpH-like"/>
    <property type="match status" value="1"/>
</dbReference>
<gene>
    <name evidence="3" type="ORF">RCZ15_14220</name>
    <name evidence="4" type="ORF">RCZ16_22600</name>
</gene>
<dbReference type="EMBL" id="BQKA01000027">
    <property type="protein sequence ID" value="GJM50449.1"/>
    <property type="molecule type" value="Genomic_DNA"/>
</dbReference>
<dbReference type="SMART" id="SM00935">
    <property type="entry name" value="OmpH"/>
    <property type="match status" value="1"/>
</dbReference>
<dbReference type="GO" id="GO:0051082">
    <property type="term" value="F:unfolded protein binding"/>
    <property type="evidence" value="ECO:0007669"/>
    <property type="project" value="InterPro"/>
</dbReference>
<dbReference type="Gene3D" id="3.30.910.20">
    <property type="entry name" value="Skp domain"/>
    <property type="match status" value="1"/>
</dbReference>
<accession>A0AAV5AV15</accession>
<dbReference type="EMBL" id="BQKB01000053">
    <property type="protein sequence ID" value="GJM53944.1"/>
    <property type="molecule type" value="Genomic_DNA"/>
</dbReference>
<dbReference type="Proteomes" id="UP001208692">
    <property type="component" value="Unassembled WGS sequence"/>
</dbReference>
<sequence length="160" mass="18441">MILLTFVSCQDKVMYVDNTKLLNEYQEKIDLENSLQKKIDAYSRKRDSISRVFQLEAQQFESQAQSLGQAVAQKKYNELMQKSQMLQQHLMQEEQAIQSESQSKMDTLLTKVKKFVKEYGKNKGYTYILGANEGGSVLYGTDSKNITDDVVKALNDNYKK</sequence>
<protein>
    <submittedName>
        <fullName evidence="3">OmpH family outer membrane protein</fullName>
    </submittedName>
</protein>
<keyword evidence="2" id="KW-0732">Signal</keyword>
<dbReference type="InterPro" id="IPR024930">
    <property type="entry name" value="Skp_dom_sf"/>
</dbReference>
<organism evidence="3 5">
    <name type="scientific">Capnocytophaga catalasegens</name>
    <dbReference type="NCBI Taxonomy" id="1004260"/>
    <lineage>
        <taxon>Bacteria</taxon>
        <taxon>Pseudomonadati</taxon>
        <taxon>Bacteroidota</taxon>
        <taxon>Flavobacteriia</taxon>
        <taxon>Flavobacteriales</taxon>
        <taxon>Flavobacteriaceae</taxon>
        <taxon>Capnocytophaga</taxon>
    </lineage>
</organism>
<dbReference type="Pfam" id="PF03938">
    <property type="entry name" value="OmpH"/>
    <property type="match status" value="1"/>
</dbReference>
<dbReference type="PANTHER" id="PTHR35089:SF1">
    <property type="entry name" value="CHAPERONE PROTEIN SKP"/>
    <property type="match status" value="1"/>
</dbReference>
<evidence type="ECO:0000256" key="2">
    <source>
        <dbReference type="ARBA" id="ARBA00022729"/>
    </source>
</evidence>